<dbReference type="GO" id="GO:0006353">
    <property type="term" value="P:DNA-templated transcription termination"/>
    <property type="evidence" value="ECO:0007669"/>
    <property type="project" value="UniProtKB-KW"/>
</dbReference>
<sequence length="799" mass="89680">MERCLFSLLIWRTKYYCTSSRAGKKREKEKSPVLGVQKDCSRFRGQHLGNDPRAHLGVQKDSQVVFLASEPLPPTAIPAARSDERSSLFRYSLASAYLPRIRSTHRQAGGAATPLPPPTMLRLRTSTLAHLLSTSERLLSATAAPRISANPSSFAIGDYLVETCGLTRAQADKASAKVSHLKSPSKPEAVVAFLAGLGVSSTDVAPLVARDPEFLCARVDKTLAPNAADLTGLGLSRPEIARLASLDPERFRSRSIVSKLRYYLPLFGSSDNLFRALERGSYLLGTNLEQVVMPNVVFLRRCGLSDCDIAKLCIHVPRMMTGKPERVQEMAVHAEGLGVPRGSGMFREALQAVAFLSQEKITARMDYLKKTFRWSDAEVSIALKKAPTMIRRSQHMLRRKSEFLISEVGLEPVYIAHRPAMIWLSLEGRLRPRHYVLKFLKENGIHDWSFFGAVLRTNDVFMEKYICPHKEVAPHLAEDYAAACRGESGYPEFLCAKVDKTLARNVADLTGLGLSCPEIARLVSLDPQRFRNRFIVSKLHYYLPLFGSSDNLFRALKHGSYCYGRAPLCINIRRILTAKSERVQEMAVRAEGLGVPRGSRMFRQALQAVAFLSKEKITAKVDYLKKTFRWSDAEVSIAVTRAPLLLRRSKDMLRRRSEFLISEVGLEPVYIAHRPIMISLSLEGRLRPRHYVLKFLKENGFLDNDLSFSSAFKKPDNVFVKKYICPHKEVAPHLAEDYAAACRGEASFRAAHMGKWPMATQAAFSEQRSTPNTGSWVHELPQVGVKLVEWRKYMAIEMP</sequence>
<keyword evidence="5" id="KW-1185">Reference proteome</keyword>
<dbReference type="FunFam" id="1.25.70.10:FF:000001">
    <property type="entry name" value="Mitochondrial transcription termination factor-like"/>
    <property type="match status" value="2"/>
</dbReference>
<evidence type="ECO:0000313" key="4">
    <source>
        <dbReference type="EMBL" id="KAK1613956.1"/>
    </source>
</evidence>
<accession>A0AAD8VQG1</accession>
<evidence type="ECO:0000313" key="5">
    <source>
        <dbReference type="Proteomes" id="UP001231189"/>
    </source>
</evidence>
<protein>
    <submittedName>
        <fullName evidence="4">Uncharacterized protein</fullName>
    </submittedName>
</protein>
<gene>
    <name evidence="4" type="ORF">QYE76_019473</name>
</gene>
<dbReference type="SMART" id="SM00733">
    <property type="entry name" value="Mterf"/>
    <property type="match status" value="6"/>
</dbReference>
<comment type="similarity">
    <text evidence="1">Belongs to the mTERF family.</text>
</comment>
<keyword evidence="3" id="KW-0809">Transit peptide</keyword>
<keyword evidence="2" id="KW-0804">Transcription</keyword>
<comment type="caution">
    <text evidence="4">The sequence shown here is derived from an EMBL/GenBank/DDBJ whole genome shotgun (WGS) entry which is preliminary data.</text>
</comment>
<keyword evidence="2" id="KW-0806">Transcription termination</keyword>
<keyword evidence="2" id="KW-0805">Transcription regulation</keyword>
<proteinExistence type="inferred from homology"/>
<evidence type="ECO:0000256" key="1">
    <source>
        <dbReference type="ARBA" id="ARBA00007692"/>
    </source>
</evidence>
<dbReference type="InterPro" id="IPR038538">
    <property type="entry name" value="MTERF_sf"/>
</dbReference>
<organism evidence="4 5">
    <name type="scientific">Lolium multiflorum</name>
    <name type="common">Italian ryegrass</name>
    <name type="synonym">Lolium perenne subsp. multiflorum</name>
    <dbReference type="NCBI Taxonomy" id="4521"/>
    <lineage>
        <taxon>Eukaryota</taxon>
        <taxon>Viridiplantae</taxon>
        <taxon>Streptophyta</taxon>
        <taxon>Embryophyta</taxon>
        <taxon>Tracheophyta</taxon>
        <taxon>Spermatophyta</taxon>
        <taxon>Magnoliopsida</taxon>
        <taxon>Liliopsida</taxon>
        <taxon>Poales</taxon>
        <taxon>Poaceae</taxon>
        <taxon>BOP clade</taxon>
        <taxon>Pooideae</taxon>
        <taxon>Poodae</taxon>
        <taxon>Poeae</taxon>
        <taxon>Poeae Chloroplast Group 2 (Poeae type)</taxon>
        <taxon>Loliodinae</taxon>
        <taxon>Loliinae</taxon>
        <taxon>Lolium</taxon>
    </lineage>
</organism>
<reference evidence="4" key="1">
    <citation type="submission" date="2023-07" db="EMBL/GenBank/DDBJ databases">
        <title>A chromosome-level genome assembly of Lolium multiflorum.</title>
        <authorList>
            <person name="Chen Y."/>
            <person name="Copetti D."/>
            <person name="Kolliker R."/>
            <person name="Studer B."/>
        </authorList>
    </citation>
    <scope>NUCLEOTIDE SEQUENCE</scope>
    <source>
        <strain evidence="4">02402/16</strain>
        <tissue evidence="4">Leaf</tissue>
    </source>
</reference>
<evidence type="ECO:0000256" key="2">
    <source>
        <dbReference type="ARBA" id="ARBA00022472"/>
    </source>
</evidence>
<dbReference type="AlphaFoldDB" id="A0AAD8VQG1"/>
<dbReference type="PANTHER" id="PTHR13068:SF111">
    <property type="match status" value="1"/>
</dbReference>
<evidence type="ECO:0000256" key="3">
    <source>
        <dbReference type="ARBA" id="ARBA00022946"/>
    </source>
</evidence>
<name>A0AAD8VQG1_LOLMU</name>
<dbReference type="InterPro" id="IPR003690">
    <property type="entry name" value="MTERF"/>
</dbReference>
<dbReference type="GO" id="GO:0003676">
    <property type="term" value="F:nucleic acid binding"/>
    <property type="evidence" value="ECO:0007669"/>
    <property type="project" value="InterPro"/>
</dbReference>
<dbReference type="Proteomes" id="UP001231189">
    <property type="component" value="Unassembled WGS sequence"/>
</dbReference>
<dbReference type="EMBL" id="JAUUTY010000006">
    <property type="protein sequence ID" value="KAK1613956.1"/>
    <property type="molecule type" value="Genomic_DNA"/>
</dbReference>
<dbReference type="Gene3D" id="1.25.70.10">
    <property type="entry name" value="Transcription termination factor 3, mitochondrial"/>
    <property type="match status" value="2"/>
</dbReference>
<dbReference type="PANTHER" id="PTHR13068">
    <property type="entry name" value="CGI-12 PROTEIN-RELATED"/>
    <property type="match status" value="1"/>
</dbReference>
<dbReference type="Pfam" id="PF02536">
    <property type="entry name" value="mTERF"/>
    <property type="match status" value="2"/>
</dbReference>